<feature type="signal peptide" evidence="1">
    <location>
        <begin position="1"/>
        <end position="15"/>
    </location>
</feature>
<reference evidence="2 3" key="1">
    <citation type="submission" date="2023-11" db="EMBL/GenBank/DDBJ databases">
        <authorList>
            <person name="Okamura Y."/>
        </authorList>
    </citation>
    <scope>NUCLEOTIDE SEQUENCE [LARGE SCALE GENOMIC DNA]</scope>
</reference>
<keyword evidence="1" id="KW-0732">Signal</keyword>
<accession>A0AAV1JRS6</accession>
<sequence>MKLLIVLVLVAVAAARPEEFYSSRYDDFDVTQLTENPRLMSSYIQCFMGTGKCTPEGNDISKWIPEAVQSTCAKCTEKQKVLVAKVIKAMMEKHAEDWQKLRAKFDPDNKQEAALKEFIEKHNA</sequence>
<dbReference type="InterPro" id="IPR036682">
    <property type="entry name" value="OS_D_A10/PebIII_sf"/>
</dbReference>
<organism evidence="2 3">
    <name type="scientific">Leptosia nina</name>
    <dbReference type="NCBI Taxonomy" id="320188"/>
    <lineage>
        <taxon>Eukaryota</taxon>
        <taxon>Metazoa</taxon>
        <taxon>Ecdysozoa</taxon>
        <taxon>Arthropoda</taxon>
        <taxon>Hexapoda</taxon>
        <taxon>Insecta</taxon>
        <taxon>Pterygota</taxon>
        <taxon>Neoptera</taxon>
        <taxon>Endopterygota</taxon>
        <taxon>Lepidoptera</taxon>
        <taxon>Glossata</taxon>
        <taxon>Ditrysia</taxon>
        <taxon>Papilionoidea</taxon>
        <taxon>Pieridae</taxon>
        <taxon>Pierinae</taxon>
        <taxon>Leptosia</taxon>
    </lineage>
</organism>
<dbReference type="InterPro" id="IPR005055">
    <property type="entry name" value="A10/PebIII"/>
</dbReference>
<evidence type="ECO:0000256" key="1">
    <source>
        <dbReference type="SAM" id="SignalP"/>
    </source>
</evidence>
<evidence type="ECO:0000313" key="3">
    <source>
        <dbReference type="Proteomes" id="UP001497472"/>
    </source>
</evidence>
<feature type="chain" id="PRO_5043830384" evidence="1">
    <location>
        <begin position="16"/>
        <end position="124"/>
    </location>
</feature>
<dbReference type="Gene3D" id="1.10.2080.10">
    <property type="entry name" value="Insect odorant-binding protein A10/Ejaculatory bulb-specific protein 3"/>
    <property type="match status" value="1"/>
</dbReference>
<dbReference type="PANTHER" id="PTHR11257:SF13">
    <property type="entry name" value="GEO07322P1"/>
    <property type="match status" value="1"/>
</dbReference>
<dbReference type="SUPFAM" id="SSF100910">
    <property type="entry name" value="Chemosensory protein Csp2"/>
    <property type="match status" value="1"/>
</dbReference>
<keyword evidence="3" id="KW-1185">Reference proteome</keyword>
<gene>
    <name evidence="2" type="ORF">LNINA_LOCUS11276</name>
</gene>
<evidence type="ECO:0000313" key="2">
    <source>
        <dbReference type="EMBL" id="CAK1552215.1"/>
    </source>
</evidence>
<proteinExistence type="predicted"/>
<name>A0AAV1JRS6_9NEOP</name>
<protein>
    <submittedName>
        <fullName evidence="2">Uncharacterized protein</fullName>
    </submittedName>
</protein>
<dbReference type="PANTHER" id="PTHR11257">
    <property type="entry name" value="CHEMOSENSORY PROTEIN-RELATED"/>
    <property type="match status" value="1"/>
</dbReference>
<dbReference type="EMBL" id="CAVLEF010000138">
    <property type="protein sequence ID" value="CAK1552215.1"/>
    <property type="molecule type" value="Genomic_DNA"/>
</dbReference>
<dbReference type="Pfam" id="PF03392">
    <property type="entry name" value="OS-D"/>
    <property type="match status" value="1"/>
</dbReference>
<dbReference type="Proteomes" id="UP001497472">
    <property type="component" value="Unassembled WGS sequence"/>
</dbReference>
<dbReference type="AlphaFoldDB" id="A0AAV1JRS6"/>
<comment type="caution">
    <text evidence="2">The sequence shown here is derived from an EMBL/GenBank/DDBJ whole genome shotgun (WGS) entry which is preliminary data.</text>
</comment>